<dbReference type="EMBL" id="MCFK01004458">
    <property type="protein sequence ID" value="RKF61169.1"/>
    <property type="molecule type" value="Genomic_DNA"/>
</dbReference>
<dbReference type="AlphaFoldDB" id="A0A420HUY6"/>
<evidence type="ECO:0000313" key="4">
    <source>
        <dbReference type="Proteomes" id="UP000286134"/>
    </source>
</evidence>
<keyword evidence="4" id="KW-1185">Reference proteome</keyword>
<dbReference type="STRING" id="212602.A0A420HUY6"/>
<feature type="signal peptide" evidence="1">
    <location>
        <begin position="1"/>
        <end position="28"/>
    </location>
</feature>
<sequence>MKHYCEKILTVQILISICLSFHITKSTAQNVPQDFGVETSSRSSATKSLPNLRILPLGDSITQGFGSSSGNGYRAQLQDMLNYSSPSVTYIGSQKSGNMSNNVHEGYPGAVIDEIASQGLPLLAQKPNLILVMAGTNDISRAHNVDDAPKRLGALVDLIIQNSPLSTIIVAELLPILNPPESEESGKLFNAKIPEILALRQKAGNKVLLVKMSSGFSKTDLEDGLHPNDKGYKRIADTWYSGIQQVNDLGWLQEPISVDQKKGQPK</sequence>
<dbReference type="SUPFAM" id="SSF52266">
    <property type="entry name" value="SGNH hydrolase"/>
    <property type="match status" value="1"/>
</dbReference>
<organism evidence="3 4">
    <name type="scientific">Erysiphe neolycopersici</name>
    <dbReference type="NCBI Taxonomy" id="212602"/>
    <lineage>
        <taxon>Eukaryota</taxon>
        <taxon>Fungi</taxon>
        <taxon>Dikarya</taxon>
        <taxon>Ascomycota</taxon>
        <taxon>Pezizomycotina</taxon>
        <taxon>Leotiomycetes</taxon>
        <taxon>Erysiphales</taxon>
        <taxon>Erysiphaceae</taxon>
        <taxon>Erysiphe</taxon>
    </lineage>
</organism>
<dbReference type="Gene3D" id="3.40.50.1110">
    <property type="entry name" value="SGNH hydrolase"/>
    <property type="match status" value="1"/>
</dbReference>
<gene>
    <name evidence="3" type="ORF">OnM2_044082</name>
</gene>
<comment type="caution">
    <text evidence="3">The sequence shown here is derived from an EMBL/GenBank/DDBJ whole genome shotgun (WGS) entry which is preliminary data.</text>
</comment>
<dbReference type="InterPro" id="IPR051532">
    <property type="entry name" value="Ester_Hydrolysis_Enzymes"/>
</dbReference>
<proteinExistence type="predicted"/>
<protein>
    <submittedName>
        <fullName evidence="3">Multidomain esterase</fullName>
    </submittedName>
</protein>
<dbReference type="Proteomes" id="UP000286134">
    <property type="component" value="Unassembled WGS sequence"/>
</dbReference>
<dbReference type="CDD" id="cd01833">
    <property type="entry name" value="XynB_like"/>
    <property type="match status" value="1"/>
</dbReference>
<reference evidence="3 4" key="1">
    <citation type="journal article" date="2018" name="BMC Genomics">
        <title>Comparative genome analyses reveal sequence features reflecting distinct modes of host-adaptation between dicot and monocot powdery mildew.</title>
        <authorList>
            <person name="Wu Y."/>
            <person name="Ma X."/>
            <person name="Pan Z."/>
            <person name="Kale S.D."/>
            <person name="Song Y."/>
            <person name="King H."/>
            <person name="Zhang Q."/>
            <person name="Presley C."/>
            <person name="Deng X."/>
            <person name="Wei C.I."/>
            <person name="Xiao S."/>
        </authorList>
    </citation>
    <scope>NUCLEOTIDE SEQUENCE [LARGE SCALE GENOMIC DNA]</scope>
    <source>
        <strain evidence="3">UMSG2</strain>
    </source>
</reference>
<dbReference type="OrthoDB" id="3915838at2759"/>
<dbReference type="GO" id="GO:0004622">
    <property type="term" value="F:phosphatidylcholine lysophospholipase activity"/>
    <property type="evidence" value="ECO:0007669"/>
    <property type="project" value="TreeGrafter"/>
</dbReference>
<feature type="domain" description="SGNH hydrolase-type esterase" evidence="2">
    <location>
        <begin position="57"/>
        <end position="234"/>
    </location>
</feature>
<accession>A0A420HUY6</accession>
<dbReference type="Pfam" id="PF13472">
    <property type="entry name" value="Lipase_GDSL_2"/>
    <property type="match status" value="1"/>
</dbReference>
<evidence type="ECO:0000256" key="1">
    <source>
        <dbReference type="SAM" id="SignalP"/>
    </source>
</evidence>
<dbReference type="InterPro" id="IPR013830">
    <property type="entry name" value="SGNH_hydro"/>
</dbReference>
<feature type="chain" id="PRO_5019089928" evidence="1">
    <location>
        <begin position="29"/>
        <end position="266"/>
    </location>
</feature>
<dbReference type="PANTHER" id="PTHR30383:SF5">
    <property type="entry name" value="SGNH HYDROLASE-TYPE ESTERASE DOMAIN-CONTAINING PROTEIN"/>
    <property type="match status" value="1"/>
</dbReference>
<evidence type="ECO:0000259" key="2">
    <source>
        <dbReference type="Pfam" id="PF13472"/>
    </source>
</evidence>
<dbReference type="PANTHER" id="PTHR30383">
    <property type="entry name" value="THIOESTERASE 1/PROTEASE 1/LYSOPHOSPHOLIPASE L1"/>
    <property type="match status" value="1"/>
</dbReference>
<name>A0A420HUY6_9PEZI</name>
<evidence type="ECO:0000313" key="3">
    <source>
        <dbReference type="EMBL" id="RKF61169.1"/>
    </source>
</evidence>
<keyword evidence="1" id="KW-0732">Signal</keyword>
<dbReference type="InterPro" id="IPR036514">
    <property type="entry name" value="SGNH_hydro_sf"/>
</dbReference>